<keyword evidence="2" id="KW-1133">Transmembrane helix</keyword>
<name>A0A1M7N2L5_9BACT</name>
<dbReference type="EMBL" id="FRCY01000005">
    <property type="protein sequence ID" value="SHM97658.1"/>
    <property type="molecule type" value="Genomic_DNA"/>
</dbReference>
<feature type="compositionally biased region" description="Basic and acidic residues" evidence="1">
    <location>
        <begin position="83"/>
        <end position="95"/>
    </location>
</feature>
<reference evidence="3 4" key="1">
    <citation type="submission" date="2016-11" db="EMBL/GenBank/DDBJ databases">
        <authorList>
            <person name="Jaros S."/>
            <person name="Januszkiewicz K."/>
            <person name="Wedrychowicz H."/>
        </authorList>
    </citation>
    <scope>NUCLEOTIDE SEQUENCE [LARGE SCALE GENOMIC DNA]</scope>
    <source>
        <strain evidence="3 4">CGMCC 1.6102</strain>
    </source>
</reference>
<keyword evidence="2" id="KW-0472">Membrane</keyword>
<sequence length="143" mass="16185">MSYNRQNVEKSLTSGIPGVIGNFLLVSGLVLLGFFNAVLANQETPDRLENGKNWVHSVDFSGDSHPPFPFAPGPESDPENPDEPEKNISSDDDSSRWALESTLPEFRTETLTKETLLHCAASFHHRRMRHLYLLHHSWKHHLS</sequence>
<dbReference type="AlphaFoldDB" id="A0A1M7N2L5"/>
<organism evidence="3 4">
    <name type="scientific">Cyclobacterium lianum</name>
    <dbReference type="NCBI Taxonomy" id="388280"/>
    <lineage>
        <taxon>Bacteria</taxon>
        <taxon>Pseudomonadati</taxon>
        <taxon>Bacteroidota</taxon>
        <taxon>Cytophagia</taxon>
        <taxon>Cytophagales</taxon>
        <taxon>Cyclobacteriaceae</taxon>
        <taxon>Cyclobacterium</taxon>
    </lineage>
</organism>
<gene>
    <name evidence="3" type="ORF">SAMN04488057_10516</name>
</gene>
<evidence type="ECO:0000256" key="2">
    <source>
        <dbReference type="SAM" id="Phobius"/>
    </source>
</evidence>
<dbReference type="Proteomes" id="UP000184513">
    <property type="component" value="Unassembled WGS sequence"/>
</dbReference>
<feature type="region of interest" description="Disordered" evidence="1">
    <location>
        <begin position="58"/>
        <end position="96"/>
    </location>
</feature>
<keyword evidence="2" id="KW-0812">Transmembrane</keyword>
<dbReference type="RefSeq" id="WP_073094275.1">
    <property type="nucleotide sequence ID" value="NZ_FRCY01000005.1"/>
</dbReference>
<dbReference type="STRING" id="388280.SAMN04488057_10516"/>
<evidence type="ECO:0000313" key="4">
    <source>
        <dbReference type="Proteomes" id="UP000184513"/>
    </source>
</evidence>
<keyword evidence="4" id="KW-1185">Reference proteome</keyword>
<accession>A0A1M7N2L5</accession>
<proteinExistence type="predicted"/>
<evidence type="ECO:0000256" key="1">
    <source>
        <dbReference type="SAM" id="MobiDB-lite"/>
    </source>
</evidence>
<feature type="transmembrane region" description="Helical" evidence="2">
    <location>
        <begin position="20"/>
        <end position="39"/>
    </location>
</feature>
<evidence type="ECO:0000313" key="3">
    <source>
        <dbReference type="EMBL" id="SHM97658.1"/>
    </source>
</evidence>
<protein>
    <submittedName>
        <fullName evidence="3">Uncharacterized protein</fullName>
    </submittedName>
</protein>